<dbReference type="GO" id="GO:0003964">
    <property type="term" value="F:RNA-directed DNA polymerase activity"/>
    <property type="evidence" value="ECO:0007669"/>
    <property type="project" value="UniProtKB-KW"/>
</dbReference>
<organism evidence="8">
    <name type="scientific">Sesamum latifolium</name>
    <dbReference type="NCBI Taxonomy" id="2727402"/>
    <lineage>
        <taxon>Eukaryota</taxon>
        <taxon>Viridiplantae</taxon>
        <taxon>Streptophyta</taxon>
        <taxon>Embryophyta</taxon>
        <taxon>Tracheophyta</taxon>
        <taxon>Spermatophyta</taxon>
        <taxon>Magnoliopsida</taxon>
        <taxon>eudicotyledons</taxon>
        <taxon>Gunneridae</taxon>
        <taxon>Pentapetalae</taxon>
        <taxon>asterids</taxon>
        <taxon>lamiids</taxon>
        <taxon>Lamiales</taxon>
        <taxon>Pedaliaceae</taxon>
        <taxon>Sesamum</taxon>
    </lineage>
</organism>
<dbReference type="SUPFAM" id="SSF56672">
    <property type="entry name" value="DNA/RNA polymerases"/>
    <property type="match status" value="1"/>
</dbReference>
<evidence type="ECO:0000313" key="8">
    <source>
        <dbReference type="EMBL" id="KAL0458875.1"/>
    </source>
</evidence>
<evidence type="ECO:0000256" key="5">
    <source>
        <dbReference type="ARBA" id="ARBA00022801"/>
    </source>
</evidence>
<dbReference type="EMBL" id="JACGWN010000002">
    <property type="protein sequence ID" value="KAL0458875.1"/>
    <property type="molecule type" value="Genomic_DNA"/>
</dbReference>
<keyword evidence="6" id="KW-0695">RNA-directed DNA polymerase</keyword>
<protein>
    <recommendedName>
        <fullName evidence="7">Reverse transcriptase RNase H-like domain-containing protein</fullName>
    </recommendedName>
</protein>
<keyword evidence="2" id="KW-0548">Nucleotidyltransferase</keyword>
<reference evidence="8" key="2">
    <citation type="journal article" date="2024" name="Plant">
        <title>Genomic evolution and insights into agronomic trait innovations of Sesamum species.</title>
        <authorList>
            <person name="Miao H."/>
            <person name="Wang L."/>
            <person name="Qu L."/>
            <person name="Liu H."/>
            <person name="Sun Y."/>
            <person name="Le M."/>
            <person name="Wang Q."/>
            <person name="Wei S."/>
            <person name="Zheng Y."/>
            <person name="Lin W."/>
            <person name="Duan Y."/>
            <person name="Cao H."/>
            <person name="Xiong S."/>
            <person name="Wang X."/>
            <person name="Wei L."/>
            <person name="Li C."/>
            <person name="Ma Q."/>
            <person name="Ju M."/>
            <person name="Zhao R."/>
            <person name="Li G."/>
            <person name="Mu C."/>
            <person name="Tian Q."/>
            <person name="Mei H."/>
            <person name="Zhang T."/>
            <person name="Gao T."/>
            <person name="Zhang H."/>
        </authorList>
    </citation>
    <scope>NUCLEOTIDE SEQUENCE</scope>
    <source>
        <strain evidence="8">KEN1</strain>
    </source>
</reference>
<dbReference type="GO" id="GO:0016787">
    <property type="term" value="F:hydrolase activity"/>
    <property type="evidence" value="ECO:0007669"/>
    <property type="project" value="UniProtKB-KW"/>
</dbReference>
<dbReference type="AlphaFoldDB" id="A0AAW2XY11"/>
<sequence length="109" mass="12536">MRQYLLGRPFRIYTDHQSVKALLNQTIQTPEQAKWLSKLMGFSFEVHYKLEKDNVVVDALSHLPDGDWAFLLVVSSLKLFSSINSDEFIQLIPRDDGLFASLRVLPSQI</sequence>
<dbReference type="InterPro" id="IPR041373">
    <property type="entry name" value="RT_RNaseH"/>
</dbReference>
<keyword evidence="1" id="KW-0808">Transferase</keyword>
<keyword evidence="3" id="KW-0540">Nuclease</keyword>
<evidence type="ECO:0000256" key="6">
    <source>
        <dbReference type="ARBA" id="ARBA00022918"/>
    </source>
</evidence>
<proteinExistence type="predicted"/>
<comment type="caution">
    <text evidence="8">The sequence shown here is derived from an EMBL/GenBank/DDBJ whole genome shotgun (WGS) entry which is preliminary data.</text>
</comment>
<gene>
    <name evidence="8" type="ORF">Slati_0514700</name>
</gene>
<evidence type="ECO:0000259" key="7">
    <source>
        <dbReference type="Pfam" id="PF17917"/>
    </source>
</evidence>
<dbReference type="GO" id="GO:0004519">
    <property type="term" value="F:endonuclease activity"/>
    <property type="evidence" value="ECO:0007669"/>
    <property type="project" value="UniProtKB-KW"/>
</dbReference>
<name>A0AAW2XY11_9LAMI</name>
<reference evidence="8" key="1">
    <citation type="submission" date="2020-06" db="EMBL/GenBank/DDBJ databases">
        <authorList>
            <person name="Li T."/>
            <person name="Hu X."/>
            <person name="Zhang T."/>
            <person name="Song X."/>
            <person name="Zhang H."/>
            <person name="Dai N."/>
            <person name="Sheng W."/>
            <person name="Hou X."/>
            <person name="Wei L."/>
        </authorList>
    </citation>
    <scope>NUCLEOTIDE SEQUENCE</scope>
    <source>
        <strain evidence="8">KEN1</strain>
        <tissue evidence="8">Leaf</tissue>
    </source>
</reference>
<keyword evidence="4" id="KW-0255">Endonuclease</keyword>
<keyword evidence="5" id="KW-0378">Hydrolase</keyword>
<evidence type="ECO:0000256" key="2">
    <source>
        <dbReference type="ARBA" id="ARBA00022695"/>
    </source>
</evidence>
<dbReference type="Pfam" id="PF17917">
    <property type="entry name" value="RT_RNaseH"/>
    <property type="match status" value="1"/>
</dbReference>
<dbReference type="InterPro" id="IPR043502">
    <property type="entry name" value="DNA/RNA_pol_sf"/>
</dbReference>
<evidence type="ECO:0000256" key="4">
    <source>
        <dbReference type="ARBA" id="ARBA00022759"/>
    </source>
</evidence>
<evidence type="ECO:0000256" key="3">
    <source>
        <dbReference type="ARBA" id="ARBA00022722"/>
    </source>
</evidence>
<dbReference type="PANTHER" id="PTHR34072">
    <property type="entry name" value="ENZYMATIC POLYPROTEIN-RELATED"/>
    <property type="match status" value="1"/>
</dbReference>
<accession>A0AAW2XY11</accession>
<feature type="domain" description="Reverse transcriptase RNase H-like" evidence="7">
    <location>
        <begin position="1"/>
        <end position="42"/>
    </location>
</feature>
<evidence type="ECO:0000256" key="1">
    <source>
        <dbReference type="ARBA" id="ARBA00022679"/>
    </source>
</evidence>
<dbReference type="PANTHER" id="PTHR34072:SF50">
    <property type="entry name" value="NUCLEOTIDYLTRANSFERASE, RIBONUCLEASE H"/>
    <property type="match status" value="1"/>
</dbReference>